<feature type="signal peptide" evidence="1">
    <location>
        <begin position="1"/>
        <end position="26"/>
    </location>
</feature>
<dbReference type="GO" id="GO:0016042">
    <property type="term" value="P:lipid catabolic process"/>
    <property type="evidence" value="ECO:0007669"/>
    <property type="project" value="InterPro"/>
</dbReference>
<proteinExistence type="predicted"/>
<sequence length="407" mass="45197">MTINRKEFLLSLLLAVTVLFSGCDTANKGTDDPKPEPDTYLVSSDEEASLTKTQLAAQIGQQFPAQYQNLVAVLLKYDVKVYKLVYNTKLPDGTATKASGAILVPTSTTTMPAVPMLSQQHGTILSDTDAPSNFGPNSEAAFGGTLFASIGFIMVCPDYIGYGESKAIPHTYEHRESLATASLDMLRAAKEFVKAKSIKWDNRLFLSGYSEGGFATMSLQKKIEEEFPTEFTLTASSMGAGAYHKSAFMNYIINQKTHGIAAYNRLYLWTMITYNNLYKLNKPMSYYLKEPYATQATQNGYNVTINTSISDIFTDSFKKAVNDGTDTGFLNAIKDNDVYDWKPKTPTYLYHGKSDNLVFFFNTQDAYDAMRKRGATNVEIKPIEGKDHSTAIMDYLLGTYAYFTSIL</sequence>
<reference evidence="2 3" key="1">
    <citation type="submission" date="2018-11" db="EMBL/GenBank/DDBJ databases">
        <authorList>
            <person name="Zhou Z."/>
            <person name="Wang G."/>
        </authorList>
    </citation>
    <scope>NUCLEOTIDE SEQUENCE [LARGE SCALE GENOMIC DNA]</scope>
    <source>
        <strain evidence="2 3">KCTC52004</strain>
    </source>
</reference>
<comment type="caution">
    <text evidence="2">The sequence shown here is derived from an EMBL/GenBank/DDBJ whole genome shotgun (WGS) entry which is preliminary data.</text>
</comment>
<dbReference type="GO" id="GO:0004806">
    <property type="term" value="F:triacylglycerol lipase activity"/>
    <property type="evidence" value="ECO:0007669"/>
    <property type="project" value="InterPro"/>
</dbReference>
<dbReference type="Proteomes" id="UP000271925">
    <property type="component" value="Unassembled WGS sequence"/>
</dbReference>
<evidence type="ECO:0000313" key="3">
    <source>
        <dbReference type="Proteomes" id="UP000271925"/>
    </source>
</evidence>
<dbReference type="RefSeq" id="WP_124878086.1">
    <property type="nucleotide sequence ID" value="NZ_RQJO01000011.1"/>
</dbReference>
<dbReference type="PANTHER" id="PTHR34853:SF1">
    <property type="entry name" value="LIPASE 5"/>
    <property type="match status" value="1"/>
</dbReference>
<dbReference type="SUPFAM" id="SSF53474">
    <property type="entry name" value="alpha/beta-Hydrolases"/>
    <property type="match status" value="1"/>
</dbReference>
<accession>A0A3P1BG63</accession>
<dbReference type="PROSITE" id="PS51257">
    <property type="entry name" value="PROKAR_LIPOPROTEIN"/>
    <property type="match status" value="1"/>
</dbReference>
<dbReference type="Gene3D" id="1.10.260.160">
    <property type="match status" value="1"/>
</dbReference>
<dbReference type="PANTHER" id="PTHR34853">
    <property type="match status" value="1"/>
</dbReference>
<dbReference type="Pfam" id="PF03583">
    <property type="entry name" value="LIP"/>
    <property type="match status" value="1"/>
</dbReference>
<keyword evidence="1" id="KW-0732">Signal</keyword>
<dbReference type="Gene3D" id="3.40.50.1820">
    <property type="entry name" value="alpha/beta hydrolase"/>
    <property type="match status" value="1"/>
</dbReference>
<dbReference type="OrthoDB" id="9798122at2"/>
<dbReference type="InterPro" id="IPR005152">
    <property type="entry name" value="Lipase_secreted"/>
</dbReference>
<evidence type="ECO:0000313" key="2">
    <source>
        <dbReference type="EMBL" id="RRB00055.1"/>
    </source>
</evidence>
<evidence type="ECO:0000256" key="1">
    <source>
        <dbReference type="SAM" id="SignalP"/>
    </source>
</evidence>
<dbReference type="InterPro" id="IPR029058">
    <property type="entry name" value="AB_hydrolase_fold"/>
</dbReference>
<protein>
    <submittedName>
        <fullName evidence="2">Phospholipase</fullName>
    </submittedName>
</protein>
<dbReference type="PIRSF" id="PIRSF029171">
    <property type="entry name" value="Esterase_LipA"/>
    <property type="match status" value="1"/>
</dbReference>
<dbReference type="EMBL" id="RQJO01000011">
    <property type="protein sequence ID" value="RRB00055.1"/>
    <property type="molecule type" value="Genomic_DNA"/>
</dbReference>
<keyword evidence="3" id="KW-1185">Reference proteome</keyword>
<feature type="chain" id="PRO_5018027502" evidence="1">
    <location>
        <begin position="27"/>
        <end position="407"/>
    </location>
</feature>
<name>A0A3P1BG63_9BACT</name>
<organism evidence="2 3">
    <name type="scientific">Larkinella rosea</name>
    <dbReference type="NCBI Taxonomy" id="2025312"/>
    <lineage>
        <taxon>Bacteria</taxon>
        <taxon>Pseudomonadati</taxon>
        <taxon>Bacteroidota</taxon>
        <taxon>Cytophagia</taxon>
        <taxon>Cytophagales</taxon>
        <taxon>Spirosomataceae</taxon>
        <taxon>Larkinella</taxon>
    </lineage>
</organism>
<dbReference type="AlphaFoldDB" id="A0A3P1BG63"/>
<gene>
    <name evidence="2" type="ORF">EHT25_25865</name>
</gene>